<reference evidence="3 4" key="1">
    <citation type="submission" date="2018-04" db="EMBL/GenBank/DDBJ databases">
        <title>The genome of golden apple snail Pomacea canaliculata provides insight into stress tolerance and invasive adaptation.</title>
        <authorList>
            <person name="Liu C."/>
            <person name="Liu B."/>
            <person name="Ren Y."/>
            <person name="Zhang Y."/>
            <person name="Wang H."/>
            <person name="Li S."/>
            <person name="Jiang F."/>
            <person name="Yin L."/>
            <person name="Zhang G."/>
            <person name="Qian W."/>
            <person name="Fan W."/>
        </authorList>
    </citation>
    <scope>NUCLEOTIDE SEQUENCE [LARGE SCALE GENOMIC DNA]</scope>
    <source>
        <strain evidence="3">SZHN2017</strain>
        <tissue evidence="3">Muscle</tissue>
    </source>
</reference>
<keyword evidence="1" id="KW-0472">Membrane</keyword>
<feature type="chain" id="PRO_5015742754" evidence="2">
    <location>
        <begin position="19"/>
        <end position="114"/>
    </location>
</feature>
<dbReference type="AlphaFoldDB" id="A0A2T7NIE0"/>
<organism evidence="3 4">
    <name type="scientific">Pomacea canaliculata</name>
    <name type="common">Golden apple snail</name>
    <dbReference type="NCBI Taxonomy" id="400727"/>
    <lineage>
        <taxon>Eukaryota</taxon>
        <taxon>Metazoa</taxon>
        <taxon>Spiralia</taxon>
        <taxon>Lophotrochozoa</taxon>
        <taxon>Mollusca</taxon>
        <taxon>Gastropoda</taxon>
        <taxon>Caenogastropoda</taxon>
        <taxon>Architaenioglossa</taxon>
        <taxon>Ampullarioidea</taxon>
        <taxon>Ampullariidae</taxon>
        <taxon>Pomacea</taxon>
    </lineage>
</organism>
<proteinExistence type="predicted"/>
<accession>A0A2T7NIE0</accession>
<keyword evidence="4" id="KW-1185">Reference proteome</keyword>
<sequence>MKAVVVVLLCALVAVSEAGFISPGYGFGGYGYGIGGIGGFGGLGGLGGFGGLYGVKELASEAWVASASAARGIGLVALASWHWPWWHRPRRHRPRRHWHRWCRRRDEEFTHLKS</sequence>
<name>A0A2T7NIE0_POMCA</name>
<evidence type="ECO:0000256" key="2">
    <source>
        <dbReference type="SAM" id="SignalP"/>
    </source>
</evidence>
<dbReference type="EMBL" id="PZQS01000012">
    <property type="protein sequence ID" value="PVD20941.1"/>
    <property type="molecule type" value="Genomic_DNA"/>
</dbReference>
<feature type="transmembrane region" description="Helical" evidence="1">
    <location>
        <begin position="34"/>
        <end position="55"/>
    </location>
</feature>
<keyword evidence="2" id="KW-0732">Signal</keyword>
<feature type="signal peptide" evidence="2">
    <location>
        <begin position="1"/>
        <end position="18"/>
    </location>
</feature>
<evidence type="ECO:0000256" key="1">
    <source>
        <dbReference type="SAM" id="Phobius"/>
    </source>
</evidence>
<evidence type="ECO:0000313" key="4">
    <source>
        <dbReference type="Proteomes" id="UP000245119"/>
    </source>
</evidence>
<keyword evidence="1" id="KW-0812">Transmembrane</keyword>
<keyword evidence="1" id="KW-1133">Transmembrane helix</keyword>
<comment type="caution">
    <text evidence="3">The sequence shown here is derived from an EMBL/GenBank/DDBJ whole genome shotgun (WGS) entry which is preliminary data.</text>
</comment>
<protein>
    <submittedName>
        <fullName evidence="3">Uncharacterized protein</fullName>
    </submittedName>
</protein>
<evidence type="ECO:0000313" key="3">
    <source>
        <dbReference type="EMBL" id="PVD20941.1"/>
    </source>
</evidence>
<dbReference type="Proteomes" id="UP000245119">
    <property type="component" value="Linkage Group LG12"/>
</dbReference>
<gene>
    <name evidence="3" type="ORF">C0Q70_19104</name>
</gene>